<proteinExistence type="predicted"/>
<dbReference type="Proteomes" id="UP000274731">
    <property type="component" value="Segment"/>
</dbReference>
<protein>
    <recommendedName>
        <fullName evidence="1">DUF551 domain-containing protein</fullName>
    </recommendedName>
</protein>
<keyword evidence="3" id="KW-1185">Reference proteome</keyword>
<evidence type="ECO:0000313" key="2">
    <source>
        <dbReference type="EMBL" id="ATW62737.1"/>
    </source>
</evidence>
<evidence type="ECO:0000259" key="1">
    <source>
        <dbReference type="Pfam" id="PF04448"/>
    </source>
</evidence>
<dbReference type="EMBL" id="MG450654">
    <property type="protein sequence ID" value="ATW62737.1"/>
    <property type="molecule type" value="Genomic_DNA"/>
</dbReference>
<sequence>MTALWNIPMAYLERYHPVWTPVSEALPDPSRKVLAFYRNDLGKGRIVVAQWVPANTEEVLSDADSSDNNEELDKFFLPEGWYEQVDNWDDWDDLGSLQIDEGIVTHWMPLPKSPLQEDS</sequence>
<reference evidence="2 3" key="1">
    <citation type="journal article" date="2018" name="Environ. Microbiol.">
        <title>Novel phage-host interactions and evolution as revealed by a cyanomyovirus isolated from an estuarine environment.</title>
        <authorList>
            <person name="Xu Y."/>
            <person name="Zhang R."/>
            <person name="Wang N."/>
            <person name="Cai L."/>
            <person name="Tong Y."/>
            <person name="Sun Q."/>
            <person name="Chen F."/>
            <person name="Jiao N."/>
        </authorList>
    </citation>
    <scope>NUCLEOTIDE SEQUENCE [LARGE SCALE GENOMIC DNA]</scope>
</reference>
<organism evidence="2 3">
    <name type="scientific">Synechococcus phage S-CBWM1</name>
    <dbReference type="NCBI Taxonomy" id="2053653"/>
    <lineage>
        <taxon>Viruses</taxon>
        <taxon>Duplodnaviria</taxon>
        <taxon>Heunggongvirae</taxon>
        <taxon>Uroviricota</taxon>
        <taxon>Caudoviricetes</taxon>
        <taxon>Aokuangvirus</taxon>
        <taxon>Aokuangvirus SCBWM1</taxon>
    </lineage>
</organism>
<accession>A0A3G1L3I3</accession>
<dbReference type="Pfam" id="PF04448">
    <property type="entry name" value="DUF551"/>
    <property type="match status" value="1"/>
</dbReference>
<evidence type="ECO:0000313" key="3">
    <source>
        <dbReference type="Proteomes" id="UP000274731"/>
    </source>
</evidence>
<name>A0A3G1L3I3_9CAUD</name>
<dbReference type="InterPro" id="IPR007539">
    <property type="entry name" value="DUF551"/>
</dbReference>
<feature type="domain" description="DUF551" evidence="1">
    <location>
        <begin position="52"/>
        <end position="114"/>
    </location>
</feature>
<gene>
    <name evidence="2" type="ORF">SCBWM1_gp53</name>
</gene>